<evidence type="ECO:0000313" key="2">
    <source>
        <dbReference type="EMBL" id="OTF98371.1"/>
    </source>
</evidence>
<organism evidence="2 3">
    <name type="scientific">Helianthus annuus</name>
    <name type="common">Common sunflower</name>
    <dbReference type="NCBI Taxonomy" id="4232"/>
    <lineage>
        <taxon>Eukaryota</taxon>
        <taxon>Viridiplantae</taxon>
        <taxon>Streptophyta</taxon>
        <taxon>Embryophyta</taxon>
        <taxon>Tracheophyta</taxon>
        <taxon>Spermatophyta</taxon>
        <taxon>Magnoliopsida</taxon>
        <taxon>eudicotyledons</taxon>
        <taxon>Gunneridae</taxon>
        <taxon>Pentapetalae</taxon>
        <taxon>asterids</taxon>
        <taxon>campanulids</taxon>
        <taxon>Asterales</taxon>
        <taxon>Asteraceae</taxon>
        <taxon>Asteroideae</taxon>
        <taxon>Heliantheae alliance</taxon>
        <taxon>Heliantheae</taxon>
        <taxon>Helianthus</taxon>
    </lineage>
</organism>
<reference evidence="1" key="3">
    <citation type="submission" date="2020-06" db="EMBL/GenBank/DDBJ databases">
        <title>Helianthus annuus Genome sequencing and assembly Release 2.</title>
        <authorList>
            <person name="Gouzy J."/>
            <person name="Langlade N."/>
            <person name="Munos S."/>
        </authorList>
    </citation>
    <scope>NUCLEOTIDE SEQUENCE</scope>
    <source>
        <tissue evidence="1">Leaves</tissue>
    </source>
</reference>
<keyword evidence="3" id="KW-1185">Reference proteome</keyword>
<evidence type="ECO:0000313" key="1">
    <source>
        <dbReference type="EMBL" id="KAF5769366.1"/>
    </source>
</evidence>
<evidence type="ECO:0000313" key="3">
    <source>
        <dbReference type="Proteomes" id="UP000215914"/>
    </source>
</evidence>
<name>A0A251SIG9_HELAN</name>
<dbReference type="EMBL" id="CM007903">
    <property type="protein sequence ID" value="OTF98371.1"/>
    <property type="molecule type" value="Genomic_DNA"/>
</dbReference>
<dbReference type="AlphaFoldDB" id="A0A251SIG9"/>
<accession>A0A251SIG9</accession>
<sequence>MKIIIFRLYPNEDHCLLCFFSLSSSIASLPCLPISLPPPPPPPPTIHKHTHPVVQFFSGGGTRRERDKVAGEGGLLWWVRG</sequence>
<dbReference type="EMBL" id="MNCJ02000329">
    <property type="protein sequence ID" value="KAF5769366.1"/>
    <property type="molecule type" value="Genomic_DNA"/>
</dbReference>
<gene>
    <name evidence="2" type="ORF">HannXRQ_Chr14g0444881</name>
    <name evidence="1" type="ORF">HanXRQr2_Chr14g0647401</name>
</gene>
<reference evidence="2" key="2">
    <citation type="submission" date="2017-02" db="EMBL/GenBank/DDBJ databases">
        <title>Sunflower complete genome.</title>
        <authorList>
            <person name="Langlade N."/>
            <person name="Munos S."/>
        </authorList>
    </citation>
    <scope>NUCLEOTIDE SEQUENCE [LARGE SCALE GENOMIC DNA]</scope>
    <source>
        <tissue evidence="2">Leaves</tissue>
    </source>
</reference>
<protein>
    <submittedName>
        <fullName evidence="2">Uncharacterized protein</fullName>
    </submittedName>
</protein>
<dbReference type="Gramene" id="mRNA:HanXRQr2_Chr14g0647401">
    <property type="protein sequence ID" value="mRNA:HanXRQr2_Chr14g0647401"/>
    <property type="gene ID" value="HanXRQr2_Chr14g0647401"/>
</dbReference>
<reference evidence="1 3" key="1">
    <citation type="journal article" date="2017" name="Nature">
        <title>The sunflower genome provides insights into oil metabolism, flowering and Asterid evolution.</title>
        <authorList>
            <person name="Badouin H."/>
            <person name="Gouzy J."/>
            <person name="Grassa C.J."/>
            <person name="Murat F."/>
            <person name="Staton S.E."/>
            <person name="Cottret L."/>
            <person name="Lelandais-Briere C."/>
            <person name="Owens G.L."/>
            <person name="Carrere S."/>
            <person name="Mayjonade B."/>
            <person name="Legrand L."/>
            <person name="Gill N."/>
            <person name="Kane N.C."/>
            <person name="Bowers J.E."/>
            <person name="Hubner S."/>
            <person name="Bellec A."/>
            <person name="Berard A."/>
            <person name="Berges H."/>
            <person name="Blanchet N."/>
            <person name="Boniface M.C."/>
            <person name="Brunel D."/>
            <person name="Catrice O."/>
            <person name="Chaidir N."/>
            <person name="Claudel C."/>
            <person name="Donnadieu C."/>
            <person name="Faraut T."/>
            <person name="Fievet G."/>
            <person name="Helmstetter N."/>
            <person name="King M."/>
            <person name="Knapp S.J."/>
            <person name="Lai Z."/>
            <person name="Le Paslier M.C."/>
            <person name="Lippi Y."/>
            <person name="Lorenzon L."/>
            <person name="Mandel J.R."/>
            <person name="Marage G."/>
            <person name="Marchand G."/>
            <person name="Marquand E."/>
            <person name="Bret-Mestries E."/>
            <person name="Morien E."/>
            <person name="Nambeesan S."/>
            <person name="Nguyen T."/>
            <person name="Pegot-Espagnet P."/>
            <person name="Pouilly N."/>
            <person name="Raftis F."/>
            <person name="Sallet E."/>
            <person name="Schiex T."/>
            <person name="Thomas J."/>
            <person name="Vandecasteele C."/>
            <person name="Vares D."/>
            <person name="Vear F."/>
            <person name="Vautrin S."/>
            <person name="Crespi M."/>
            <person name="Mangin B."/>
            <person name="Burke J.M."/>
            <person name="Salse J."/>
            <person name="Munos S."/>
            <person name="Vincourt P."/>
            <person name="Rieseberg L.H."/>
            <person name="Langlade N.B."/>
        </authorList>
    </citation>
    <scope>NUCLEOTIDE SEQUENCE [LARGE SCALE GENOMIC DNA]</scope>
    <source>
        <strain evidence="3">cv. SF193</strain>
        <tissue evidence="1">Leaves</tissue>
    </source>
</reference>
<dbReference type="InParanoid" id="A0A251SIG9"/>
<dbReference type="Proteomes" id="UP000215914">
    <property type="component" value="Chromosome 14"/>
</dbReference>
<proteinExistence type="predicted"/>